<keyword evidence="2" id="KW-1185">Reference proteome</keyword>
<dbReference type="AlphaFoldDB" id="A0A3M6TDJ3"/>
<reference evidence="1 2" key="1">
    <citation type="journal article" date="2018" name="Sci. Rep.">
        <title>Comparative analysis of the Pocillopora damicornis genome highlights role of immune system in coral evolution.</title>
        <authorList>
            <person name="Cunning R."/>
            <person name="Bay R.A."/>
            <person name="Gillette P."/>
            <person name="Baker A.C."/>
            <person name="Traylor-Knowles N."/>
        </authorList>
    </citation>
    <scope>NUCLEOTIDE SEQUENCE [LARGE SCALE GENOMIC DNA]</scope>
    <source>
        <strain evidence="1">RSMAS</strain>
        <tissue evidence="1">Whole animal</tissue>
    </source>
</reference>
<gene>
    <name evidence="1" type="ORF">pdam_00007581</name>
</gene>
<organism evidence="1 2">
    <name type="scientific">Pocillopora damicornis</name>
    <name type="common">Cauliflower coral</name>
    <name type="synonym">Millepora damicornis</name>
    <dbReference type="NCBI Taxonomy" id="46731"/>
    <lineage>
        <taxon>Eukaryota</taxon>
        <taxon>Metazoa</taxon>
        <taxon>Cnidaria</taxon>
        <taxon>Anthozoa</taxon>
        <taxon>Hexacorallia</taxon>
        <taxon>Scleractinia</taxon>
        <taxon>Astrocoeniina</taxon>
        <taxon>Pocilloporidae</taxon>
        <taxon>Pocillopora</taxon>
    </lineage>
</organism>
<evidence type="ECO:0000313" key="1">
    <source>
        <dbReference type="EMBL" id="RMX39443.1"/>
    </source>
</evidence>
<dbReference type="Proteomes" id="UP000275408">
    <property type="component" value="Unassembled WGS sequence"/>
</dbReference>
<accession>A0A3M6TDJ3</accession>
<proteinExistence type="predicted"/>
<name>A0A3M6TDJ3_POCDA</name>
<protein>
    <submittedName>
        <fullName evidence="1">Uncharacterized protein</fullName>
    </submittedName>
</protein>
<evidence type="ECO:0000313" key="2">
    <source>
        <dbReference type="Proteomes" id="UP000275408"/>
    </source>
</evidence>
<sequence length="137" mass="15461">MRSYRKVCVVSSVCGRNKSHIEHKALKNVLASGSSRSYYNLRRIRFWEVEMDFPSHSSQLSLAFLLSKSVVLVRVDQEVFDEGFALAGKSKKEREKTTFGIRLLTRMPQIPVCCMIFSSTAAKEDSPLPSPFSLAIV</sequence>
<comment type="caution">
    <text evidence="1">The sequence shown here is derived from an EMBL/GenBank/DDBJ whole genome shotgun (WGS) entry which is preliminary data.</text>
</comment>
<dbReference type="EMBL" id="RCHS01003816">
    <property type="protein sequence ID" value="RMX39443.1"/>
    <property type="molecule type" value="Genomic_DNA"/>
</dbReference>